<geneLocation type="plasmid" evidence="5">
    <name>II</name>
</geneLocation>
<keyword evidence="4" id="KW-0614">Plasmid</keyword>
<dbReference type="InterPro" id="IPR015815">
    <property type="entry name" value="HIBADH-related"/>
</dbReference>
<dbReference type="SUPFAM" id="SSF48179">
    <property type="entry name" value="6-phosphogluconate dehydrogenase C-terminal domain-like"/>
    <property type="match status" value="1"/>
</dbReference>
<evidence type="ECO:0000313" key="5">
    <source>
        <dbReference type="Proteomes" id="UP000028186"/>
    </source>
</evidence>
<dbReference type="RefSeq" id="WP_040125195.1">
    <property type="nucleotide sequence ID" value="NZ_HG938356.1"/>
</dbReference>
<dbReference type="SUPFAM" id="SSF51735">
    <property type="entry name" value="NAD(P)-binding Rossmann-fold domains"/>
    <property type="match status" value="1"/>
</dbReference>
<feature type="active site" evidence="2">
    <location>
        <position position="168"/>
    </location>
</feature>
<dbReference type="GO" id="GO:0050661">
    <property type="term" value="F:NADP binding"/>
    <property type="evidence" value="ECO:0007669"/>
    <property type="project" value="InterPro"/>
</dbReference>
<accession>A0A068TK74</accession>
<dbReference type="InterPro" id="IPR051265">
    <property type="entry name" value="HIBADH-related_NP60_sf"/>
</dbReference>
<dbReference type="EMBL" id="HG938356">
    <property type="protein sequence ID" value="CDN57935.1"/>
    <property type="molecule type" value="Genomic_DNA"/>
</dbReference>
<dbReference type="eggNOG" id="COG2084">
    <property type="taxonomic scope" value="Bacteria"/>
</dbReference>
<dbReference type="InterPro" id="IPR036291">
    <property type="entry name" value="NAD(P)-bd_dom_sf"/>
</dbReference>
<protein>
    <submittedName>
        <fullName evidence="4">6-phosphogluconate dehydrogenase (NAD)</fullName>
    </submittedName>
</protein>
<reference evidence="5" key="1">
    <citation type="journal article" date="2014" name="BMC Genomics">
        <title>Genome sequencing of two Neorhizobium galegae strains reveals a noeT gene responsible for the unusual acetylation of the nodulation factors.</title>
        <authorList>
            <person name="Osterman J."/>
            <person name="Marsh J."/>
            <person name="Laine P.K."/>
            <person name="Zeng Z."/>
            <person name="Alatalo E."/>
            <person name="Sullivan J.T."/>
            <person name="Young J.P."/>
            <person name="Thomas-Oates J."/>
            <person name="Paulin L."/>
            <person name="Lindstrom K."/>
        </authorList>
    </citation>
    <scope>NUCLEOTIDE SEQUENCE [LARGE SCALE GENOMIC DNA]</scope>
    <source>
        <strain evidence="5">HAMBI 1141</strain>
        <plasmid evidence="5">II</plasmid>
    </source>
</reference>
<dbReference type="Proteomes" id="UP000028186">
    <property type="component" value="Plasmid pHAMBI1141a"/>
</dbReference>
<dbReference type="HOGENOM" id="CLU_035117_0_1_5"/>
<dbReference type="InterPro" id="IPR013328">
    <property type="entry name" value="6PGD_dom2"/>
</dbReference>
<dbReference type="InterPro" id="IPR008927">
    <property type="entry name" value="6-PGluconate_DH-like_C_sf"/>
</dbReference>
<evidence type="ECO:0000313" key="4">
    <source>
        <dbReference type="EMBL" id="CDN57935.1"/>
    </source>
</evidence>
<dbReference type="GO" id="GO:0016491">
    <property type="term" value="F:oxidoreductase activity"/>
    <property type="evidence" value="ECO:0007669"/>
    <property type="project" value="UniProtKB-KW"/>
</dbReference>
<dbReference type="PIRSF" id="PIRSF000103">
    <property type="entry name" value="HIBADH"/>
    <property type="match status" value="1"/>
</dbReference>
<proteinExistence type="predicted"/>
<gene>
    <name evidence="4" type="ORF">RG1141_PA11030</name>
</gene>
<dbReference type="KEGG" id="ngl:RG1141_PA11030"/>
<dbReference type="Gene3D" id="1.10.1040.10">
    <property type="entry name" value="N-(1-d-carboxylethyl)-l-norvaline Dehydrogenase, domain 2"/>
    <property type="match status" value="1"/>
</dbReference>
<name>A0A068TK74_NEOGA</name>
<dbReference type="PANTHER" id="PTHR43580">
    <property type="entry name" value="OXIDOREDUCTASE GLYR1-RELATED"/>
    <property type="match status" value="1"/>
</dbReference>
<dbReference type="GO" id="GO:0051287">
    <property type="term" value="F:NAD binding"/>
    <property type="evidence" value="ECO:0007669"/>
    <property type="project" value="InterPro"/>
</dbReference>
<dbReference type="AlphaFoldDB" id="A0A068TK74"/>
<evidence type="ECO:0000259" key="3">
    <source>
        <dbReference type="Pfam" id="PF03446"/>
    </source>
</evidence>
<dbReference type="Gene3D" id="3.40.50.720">
    <property type="entry name" value="NAD(P)-binding Rossmann-like Domain"/>
    <property type="match status" value="1"/>
</dbReference>
<dbReference type="InterPro" id="IPR006115">
    <property type="entry name" value="6PGDH_NADP-bd"/>
</dbReference>
<keyword evidence="1" id="KW-0560">Oxidoreductase</keyword>
<feature type="domain" description="6-phosphogluconate dehydrogenase NADP-binding" evidence="3">
    <location>
        <begin position="3"/>
        <end position="154"/>
    </location>
</feature>
<sequence length="290" mass="30500">MSVSVVGLGRIGTAVVPHLLTLGEEVRVWNRSPAAVEKMVALGATPLNDVRAAFASELVLSILFDDAAVREVITHEAIASATGRETLHVCLSTLSPNLADELTLAHQNAGMGYLAAPLFGRPEAVEQKAANICVAGDPALLEKARPYLESFGRVWALGNEPRQANVAKLCGNFLIGAAVAAMAETTGILKAEKADADAFMTLMTETIFASPIYKNYARSITGARPLPASGLAMPIKDMGLLAAISAENQLSNRVLKALRESLSRAQDMGFGAEDWSTALGRSARMASAVA</sequence>
<evidence type="ECO:0000256" key="1">
    <source>
        <dbReference type="ARBA" id="ARBA00023002"/>
    </source>
</evidence>
<organism evidence="4 5">
    <name type="scientific">Neorhizobium galegae bv. officinalis bv. officinalis str. HAMBI 1141</name>
    <dbReference type="NCBI Taxonomy" id="1028801"/>
    <lineage>
        <taxon>Bacteria</taxon>
        <taxon>Pseudomonadati</taxon>
        <taxon>Pseudomonadota</taxon>
        <taxon>Alphaproteobacteria</taxon>
        <taxon>Hyphomicrobiales</taxon>
        <taxon>Rhizobiaceae</taxon>
        <taxon>Rhizobium/Agrobacterium group</taxon>
        <taxon>Neorhizobium</taxon>
    </lineage>
</organism>
<dbReference type="PATRIC" id="fig|1028801.3.peg.5709"/>
<evidence type="ECO:0000256" key="2">
    <source>
        <dbReference type="PIRSR" id="PIRSR000103-1"/>
    </source>
</evidence>
<dbReference type="Pfam" id="PF03446">
    <property type="entry name" value="NAD_binding_2"/>
    <property type="match status" value="1"/>
</dbReference>
<dbReference type="PANTHER" id="PTHR43580:SF2">
    <property type="entry name" value="CYTOKINE-LIKE NUCLEAR FACTOR N-PAC"/>
    <property type="match status" value="1"/>
</dbReference>